<evidence type="ECO:0000313" key="4">
    <source>
        <dbReference type="Proteomes" id="UP000177810"/>
    </source>
</evidence>
<gene>
    <name evidence="3" type="ORF">A2V69_00230</name>
</gene>
<dbReference type="EMBL" id="MHMT01000007">
    <property type="protein sequence ID" value="OGZ33028.1"/>
    <property type="molecule type" value="Genomic_DNA"/>
</dbReference>
<reference evidence="3 4" key="1">
    <citation type="journal article" date="2016" name="Nat. Commun.">
        <title>Thousands of microbial genomes shed light on interconnected biogeochemical processes in an aquifer system.</title>
        <authorList>
            <person name="Anantharaman K."/>
            <person name="Brown C.T."/>
            <person name="Hug L.A."/>
            <person name="Sharon I."/>
            <person name="Castelle C.J."/>
            <person name="Probst A.J."/>
            <person name="Thomas B.C."/>
            <person name="Singh A."/>
            <person name="Wilkins M.J."/>
            <person name="Karaoz U."/>
            <person name="Brodie E.L."/>
            <person name="Williams K.H."/>
            <person name="Hubbard S.S."/>
            <person name="Banfield J.F."/>
        </authorList>
    </citation>
    <scope>NUCLEOTIDE SEQUENCE [LARGE SCALE GENOMIC DNA]</scope>
</reference>
<feature type="compositionally biased region" description="Polar residues" evidence="1">
    <location>
        <begin position="1"/>
        <end position="16"/>
    </location>
</feature>
<dbReference type="Proteomes" id="UP000177810">
    <property type="component" value="Unassembled WGS sequence"/>
</dbReference>
<evidence type="ECO:0000259" key="2">
    <source>
        <dbReference type="Pfam" id="PF18914"/>
    </source>
</evidence>
<accession>A0A1G2F621</accession>
<evidence type="ECO:0000313" key="3">
    <source>
        <dbReference type="EMBL" id="OGZ33028.1"/>
    </source>
</evidence>
<dbReference type="Pfam" id="PF18914">
    <property type="entry name" value="DUF5666"/>
    <property type="match status" value="1"/>
</dbReference>
<comment type="caution">
    <text evidence="3">The sequence shown here is derived from an EMBL/GenBank/DDBJ whole genome shotgun (WGS) entry which is preliminary data.</text>
</comment>
<dbReference type="InterPro" id="IPR043724">
    <property type="entry name" value="DUF5666"/>
</dbReference>
<feature type="region of interest" description="Disordered" evidence="1">
    <location>
        <begin position="1"/>
        <end position="26"/>
    </location>
</feature>
<sequence>MKYGQSKNSGIFSQGNFRDFENLSPEERQQRIQQMGANVVGIRGNRGDGFATGEILFKDDKSISVKLPDSGSKIVFFSDSTEVTKFTDGSSSDLEVGKTVMVNGTTNQDGSITAQSIQLRPSVVPAQQ</sequence>
<name>A0A1G2F621_9BACT</name>
<organism evidence="3 4">
    <name type="scientific">Candidatus Portnoybacteria bacterium RBG_13_40_8</name>
    <dbReference type="NCBI Taxonomy" id="1801990"/>
    <lineage>
        <taxon>Bacteria</taxon>
        <taxon>Candidatus Portnoyibacteriota</taxon>
    </lineage>
</organism>
<proteinExistence type="predicted"/>
<evidence type="ECO:0000256" key="1">
    <source>
        <dbReference type="SAM" id="MobiDB-lite"/>
    </source>
</evidence>
<feature type="region of interest" description="Disordered" evidence="1">
    <location>
        <begin position="106"/>
        <end position="128"/>
    </location>
</feature>
<dbReference type="STRING" id="1801990.A2V69_00230"/>
<dbReference type="AlphaFoldDB" id="A0A1G2F621"/>
<protein>
    <recommendedName>
        <fullName evidence="2">DUF5666 domain-containing protein</fullName>
    </recommendedName>
</protein>
<feature type="domain" description="DUF5666" evidence="2">
    <location>
        <begin position="81"/>
        <end position="117"/>
    </location>
</feature>